<comment type="catalytic activity">
    <reaction evidence="1 5">
        <text>[protein]-peptidylproline (omega=180) = [protein]-peptidylproline (omega=0)</text>
        <dbReference type="Rhea" id="RHEA:16237"/>
        <dbReference type="Rhea" id="RHEA-COMP:10747"/>
        <dbReference type="Rhea" id="RHEA-COMP:10748"/>
        <dbReference type="ChEBI" id="CHEBI:83833"/>
        <dbReference type="ChEBI" id="CHEBI:83834"/>
        <dbReference type="EC" id="5.2.1.8"/>
    </reaction>
</comment>
<dbReference type="OrthoDB" id="1902587at2759"/>
<dbReference type="FunFam" id="3.10.50.40:FF:000006">
    <property type="entry name" value="Peptidyl-prolyl cis-trans isomerase"/>
    <property type="match status" value="1"/>
</dbReference>
<evidence type="ECO:0000256" key="2">
    <source>
        <dbReference type="ARBA" id="ARBA00013194"/>
    </source>
</evidence>
<keyword evidence="3 5" id="KW-0697">Rotamase</keyword>
<feature type="signal peptide" evidence="6">
    <location>
        <begin position="1"/>
        <end position="19"/>
    </location>
</feature>
<evidence type="ECO:0000256" key="6">
    <source>
        <dbReference type="SAM" id="SignalP"/>
    </source>
</evidence>
<gene>
    <name evidence="8" type="primary">FKBP2</name>
    <name evidence="8" type="ORF">Bhyg_16082</name>
</gene>
<name>A0A9Q0MJY8_9DIPT</name>
<accession>A0A9Q0MJY8</accession>
<dbReference type="Proteomes" id="UP001151699">
    <property type="component" value="Unassembled WGS sequence"/>
</dbReference>
<keyword evidence="4 5" id="KW-0413">Isomerase</keyword>
<evidence type="ECO:0000259" key="7">
    <source>
        <dbReference type="PROSITE" id="PS50059"/>
    </source>
</evidence>
<dbReference type="InterPro" id="IPR001179">
    <property type="entry name" value="PPIase_FKBP_dom"/>
</dbReference>
<evidence type="ECO:0000256" key="5">
    <source>
        <dbReference type="PROSITE-ProRule" id="PRU00277"/>
    </source>
</evidence>
<dbReference type="AlphaFoldDB" id="A0A9Q0MJY8"/>
<comment type="caution">
    <text evidence="8">The sequence shown here is derived from an EMBL/GenBank/DDBJ whole genome shotgun (WGS) entry which is preliminary data.</text>
</comment>
<dbReference type="PROSITE" id="PS50059">
    <property type="entry name" value="FKBP_PPIASE"/>
    <property type="match status" value="1"/>
</dbReference>
<dbReference type="Pfam" id="PF00254">
    <property type="entry name" value="FKBP_C"/>
    <property type="match status" value="1"/>
</dbReference>
<evidence type="ECO:0000256" key="3">
    <source>
        <dbReference type="ARBA" id="ARBA00023110"/>
    </source>
</evidence>
<feature type="chain" id="PRO_5040336132" description="peptidylprolyl isomerase" evidence="6">
    <location>
        <begin position="20"/>
        <end position="139"/>
    </location>
</feature>
<protein>
    <recommendedName>
        <fullName evidence="2 5">peptidylprolyl isomerase</fullName>
        <ecNumber evidence="2 5">5.2.1.8</ecNumber>
    </recommendedName>
</protein>
<evidence type="ECO:0000256" key="4">
    <source>
        <dbReference type="ARBA" id="ARBA00023235"/>
    </source>
</evidence>
<sequence length="139" mass="15775">MKCYLTIFFVCIVALCVDSGTITKKEPELKIETLKAVECRKKSKIGDYLMVHYRGYLADGKEFDDSYKRGHAVMFHIGQKTVIKAWDEGLLDMCEGEKRRIISPPEFAYGDTGFSGMVPPGATLTFECELLHINLRDEL</sequence>
<feature type="domain" description="PPIase FKBP-type" evidence="7">
    <location>
        <begin position="46"/>
        <end position="134"/>
    </location>
</feature>
<dbReference type="InterPro" id="IPR044609">
    <property type="entry name" value="FKBP2/11"/>
</dbReference>
<dbReference type="GO" id="GO:0003755">
    <property type="term" value="F:peptidyl-prolyl cis-trans isomerase activity"/>
    <property type="evidence" value="ECO:0007669"/>
    <property type="project" value="UniProtKB-KW"/>
</dbReference>
<dbReference type="EC" id="5.2.1.8" evidence="2 5"/>
<dbReference type="InterPro" id="IPR046357">
    <property type="entry name" value="PPIase_dom_sf"/>
</dbReference>
<reference evidence="8" key="1">
    <citation type="submission" date="2022-07" db="EMBL/GenBank/DDBJ databases">
        <authorList>
            <person name="Trinca V."/>
            <person name="Uliana J.V.C."/>
            <person name="Torres T.T."/>
            <person name="Ward R.J."/>
            <person name="Monesi N."/>
        </authorList>
    </citation>
    <scope>NUCLEOTIDE SEQUENCE</scope>
    <source>
        <strain evidence="8">HSMRA1968</strain>
        <tissue evidence="8">Whole embryos</tissue>
    </source>
</reference>
<dbReference type="PANTHER" id="PTHR45779">
    <property type="entry name" value="PEPTIDYLPROLYL ISOMERASE"/>
    <property type="match status" value="1"/>
</dbReference>
<evidence type="ECO:0000313" key="9">
    <source>
        <dbReference type="Proteomes" id="UP001151699"/>
    </source>
</evidence>
<dbReference type="SUPFAM" id="SSF54534">
    <property type="entry name" value="FKBP-like"/>
    <property type="match status" value="1"/>
</dbReference>
<dbReference type="PANTHER" id="PTHR45779:SF7">
    <property type="entry name" value="PEPTIDYLPROLYL ISOMERASE"/>
    <property type="match status" value="1"/>
</dbReference>
<dbReference type="GO" id="GO:0005783">
    <property type="term" value="C:endoplasmic reticulum"/>
    <property type="evidence" value="ECO:0007669"/>
    <property type="project" value="TreeGrafter"/>
</dbReference>
<evidence type="ECO:0000256" key="1">
    <source>
        <dbReference type="ARBA" id="ARBA00000971"/>
    </source>
</evidence>
<keyword evidence="6" id="KW-0732">Signal</keyword>
<proteinExistence type="predicted"/>
<evidence type="ECO:0000313" key="8">
    <source>
        <dbReference type="EMBL" id="KAJ6631758.1"/>
    </source>
</evidence>
<dbReference type="Gene3D" id="3.10.50.40">
    <property type="match status" value="1"/>
</dbReference>
<keyword evidence="9" id="KW-1185">Reference proteome</keyword>
<dbReference type="EMBL" id="WJQU01002656">
    <property type="protein sequence ID" value="KAJ6631758.1"/>
    <property type="molecule type" value="Genomic_DNA"/>
</dbReference>
<organism evidence="8 9">
    <name type="scientific">Pseudolycoriella hygida</name>
    <dbReference type="NCBI Taxonomy" id="35572"/>
    <lineage>
        <taxon>Eukaryota</taxon>
        <taxon>Metazoa</taxon>
        <taxon>Ecdysozoa</taxon>
        <taxon>Arthropoda</taxon>
        <taxon>Hexapoda</taxon>
        <taxon>Insecta</taxon>
        <taxon>Pterygota</taxon>
        <taxon>Neoptera</taxon>
        <taxon>Endopterygota</taxon>
        <taxon>Diptera</taxon>
        <taxon>Nematocera</taxon>
        <taxon>Sciaroidea</taxon>
        <taxon>Sciaridae</taxon>
        <taxon>Pseudolycoriella</taxon>
    </lineage>
</organism>